<gene>
    <name evidence="1" type="ORF">GCM10022409_36980</name>
</gene>
<protein>
    <submittedName>
        <fullName evidence="1">Uncharacterized protein</fullName>
    </submittedName>
</protein>
<evidence type="ECO:0000313" key="1">
    <source>
        <dbReference type="EMBL" id="GAA4047337.1"/>
    </source>
</evidence>
<sequence>MPTDWYPSREADRRLFLQNFVDNMADATTLLKQPAATYAVATTAAQAELDLFGLRDAAQKALDTAQSKLIEQELLTSAAVRASVKQIKNTMNVPQEVLDLLEVNPAAGKATDRVAAEAPTLKVKMDGIHPSIGGLKNGFDAVEIWCCRTGEKEFTRLATVTHLPYFDNRPNGEPAVAEQRDYYAYYLKKNVVAGAQSATYTLLVPGGAHA</sequence>
<accession>A0ABP7UPH0</accession>
<comment type="caution">
    <text evidence="1">The sequence shown here is derived from an EMBL/GenBank/DDBJ whole genome shotgun (WGS) entry which is preliminary data.</text>
</comment>
<dbReference type="RefSeq" id="WP_345057463.1">
    <property type="nucleotide sequence ID" value="NZ_BAABDK010000029.1"/>
</dbReference>
<organism evidence="1 2">
    <name type="scientific">Hymenobacter glaciei</name>
    <dbReference type="NCBI Taxonomy" id="877209"/>
    <lineage>
        <taxon>Bacteria</taxon>
        <taxon>Pseudomonadati</taxon>
        <taxon>Bacteroidota</taxon>
        <taxon>Cytophagia</taxon>
        <taxon>Cytophagales</taxon>
        <taxon>Hymenobacteraceae</taxon>
        <taxon>Hymenobacter</taxon>
    </lineage>
</organism>
<dbReference type="EMBL" id="BAABDK010000029">
    <property type="protein sequence ID" value="GAA4047337.1"/>
    <property type="molecule type" value="Genomic_DNA"/>
</dbReference>
<keyword evidence="2" id="KW-1185">Reference proteome</keyword>
<evidence type="ECO:0000313" key="2">
    <source>
        <dbReference type="Proteomes" id="UP001501469"/>
    </source>
</evidence>
<reference evidence="2" key="1">
    <citation type="journal article" date="2019" name="Int. J. Syst. Evol. Microbiol.">
        <title>The Global Catalogue of Microorganisms (GCM) 10K type strain sequencing project: providing services to taxonomists for standard genome sequencing and annotation.</title>
        <authorList>
            <consortium name="The Broad Institute Genomics Platform"/>
            <consortium name="The Broad Institute Genome Sequencing Center for Infectious Disease"/>
            <person name="Wu L."/>
            <person name="Ma J."/>
        </authorList>
    </citation>
    <scope>NUCLEOTIDE SEQUENCE [LARGE SCALE GENOMIC DNA]</scope>
    <source>
        <strain evidence="2">JCM 17225</strain>
    </source>
</reference>
<proteinExistence type="predicted"/>
<name>A0ABP7UPH0_9BACT</name>
<dbReference type="Proteomes" id="UP001501469">
    <property type="component" value="Unassembled WGS sequence"/>
</dbReference>